<feature type="binding site" evidence="1">
    <location>
        <position position="28"/>
    </location>
    <ligand>
        <name>Mg(2+)</name>
        <dbReference type="ChEBI" id="CHEBI:18420"/>
        <label>3</label>
    </ligand>
</feature>
<protein>
    <recommendedName>
        <fullName evidence="1">Thiamine-monophosphate kinase</fullName>
        <shortName evidence="1">TMP kinase</shortName>
        <shortName evidence="1">Thiamine-phosphate kinase</shortName>
        <ecNumber evidence="1">2.7.4.16</ecNumber>
    </recommendedName>
</protein>
<feature type="binding site" evidence="1">
    <location>
        <position position="52"/>
    </location>
    <ligand>
        <name>substrate</name>
    </ligand>
</feature>
<keyword evidence="1" id="KW-0808">Transferase</keyword>
<keyword evidence="1" id="KW-0460">Magnesium</keyword>
<comment type="similarity">
    <text evidence="1">Belongs to the thiamine-monophosphate kinase family.</text>
</comment>
<keyword evidence="1" id="KW-0784">Thiamine biosynthesis</keyword>
<dbReference type="Pfam" id="PF02769">
    <property type="entry name" value="AIRS_C"/>
    <property type="match status" value="1"/>
</dbReference>
<feature type="binding site" evidence="1">
    <location>
        <position position="221"/>
    </location>
    <ligand>
        <name>Mg(2+)</name>
        <dbReference type="ChEBI" id="CHEBI:18420"/>
        <label>5</label>
    </ligand>
</feature>
<dbReference type="InterPro" id="IPR010918">
    <property type="entry name" value="PurM-like_C_dom"/>
</dbReference>
<dbReference type="PANTHER" id="PTHR30270:SF0">
    <property type="entry name" value="THIAMINE-MONOPHOSPHATE KINASE"/>
    <property type="match status" value="1"/>
</dbReference>
<dbReference type="HAMAP" id="MF_02128">
    <property type="entry name" value="TMP_kinase"/>
    <property type="match status" value="1"/>
</dbReference>
<dbReference type="Proteomes" id="UP000281498">
    <property type="component" value="Unassembled WGS sequence"/>
</dbReference>
<dbReference type="Gene3D" id="3.90.650.10">
    <property type="entry name" value="PurM-like C-terminal domain"/>
    <property type="match status" value="1"/>
</dbReference>
<comment type="miscellaneous">
    <text evidence="1">Reaction mechanism of ThiL seems to utilize a direct, inline transfer of the gamma-phosphate of ATP to TMP rather than a phosphorylated enzyme intermediate.</text>
</comment>
<evidence type="ECO:0000256" key="1">
    <source>
        <dbReference type="HAMAP-Rule" id="MF_02128"/>
    </source>
</evidence>
<evidence type="ECO:0000313" key="4">
    <source>
        <dbReference type="EMBL" id="RKL64922.1"/>
    </source>
</evidence>
<feature type="binding site" evidence="1">
    <location>
        <position position="45"/>
    </location>
    <ligand>
        <name>Mg(2+)</name>
        <dbReference type="ChEBI" id="CHEBI:18420"/>
        <label>2</label>
    </ligand>
</feature>
<reference evidence="4 5" key="1">
    <citation type="submission" date="2017-10" db="EMBL/GenBank/DDBJ databases">
        <title>Bacillus sp. nov., a halophilic bacterium isolated from a Keqin Lake.</title>
        <authorList>
            <person name="Wang H."/>
        </authorList>
    </citation>
    <scope>NUCLEOTIDE SEQUENCE [LARGE SCALE GENOMIC DNA]</scope>
    <source>
        <strain evidence="4 5">KCTC 13187</strain>
    </source>
</reference>
<dbReference type="AlphaFoldDB" id="A0A3A9K372"/>
<feature type="binding site" evidence="1">
    <location>
        <begin position="122"/>
        <end position="123"/>
    </location>
    <ligand>
        <name>ATP</name>
        <dbReference type="ChEBI" id="CHEBI:30616"/>
    </ligand>
</feature>
<feature type="binding site" evidence="1">
    <location>
        <position position="45"/>
    </location>
    <ligand>
        <name>Mg(2+)</name>
        <dbReference type="ChEBI" id="CHEBI:18420"/>
        <label>1</label>
    </ligand>
</feature>
<evidence type="ECO:0000259" key="3">
    <source>
        <dbReference type="Pfam" id="PF02769"/>
    </source>
</evidence>
<comment type="pathway">
    <text evidence="1">Cofactor biosynthesis; thiamine diphosphate biosynthesis; thiamine diphosphate from thiamine phosphate: step 1/1.</text>
</comment>
<gene>
    <name evidence="1 4" type="primary">thiL</name>
    <name evidence="4" type="ORF">CR203_23490</name>
</gene>
<evidence type="ECO:0000259" key="2">
    <source>
        <dbReference type="Pfam" id="PF00586"/>
    </source>
</evidence>
<sequence length="327" mass="36236">MNNEFDWIKSVTPTKTYRSSVKVGIGDDAAIYSHGPNEESVVAVDTMVEGVHFRKDTMPIKSIGYKVLAVNLSDMAAMGASPRYFLVSIAIPKQGWSLEETTEIYAGMNELAERWQIDLIGGDTVSTKGPLVITVTVIGSVITGKRLLRSNAKPADIVFTTGQLGLSAYGLEMLLETGLKVMEDISLRPFMKAHQKPEPQLEAGSLLVDSGYRISLNDISDGIAHEAKEIAGASDVDIIIDWDKLVIREEFLEHSLEKQEEWVLYSGEDFHLVGTMSEADFEKISLVFKEHDLQIYAIGNVETGEGRVFLERRGNRSPIKKAGYHHF</sequence>
<keyword evidence="1 4" id="KW-0418">Kinase</keyword>
<feature type="domain" description="PurM-like N-terminal" evidence="2">
    <location>
        <begin position="26"/>
        <end position="141"/>
    </location>
</feature>
<comment type="function">
    <text evidence="1">Catalyzes the ATP-dependent phosphorylation of thiamine-monophosphate (TMP) to form thiamine-pyrophosphate (TPP), the active form of vitamin B1.</text>
</comment>
<dbReference type="GO" id="GO:0005524">
    <property type="term" value="F:ATP binding"/>
    <property type="evidence" value="ECO:0007669"/>
    <property type="project" value="UniProtKB-UniRule"/>
</dbReference>
<name>A0A3A9K372_9BACI</name>
<dbReference type="EMBL" id="PDOE01000028">
    <property type="protein sequence ID" value="RKL64922.1"/>
    <property type="molecule type" value="Genomic_DNA"/>
</dbReference>
<dbReference type="InterPro" id="IPR006283">
    <property type="entry name" value="ThiL-like"/>
</dbReference>
<accession>A0A3A9K372</accession>
<dbReference type="GO" id="GO:0009228">
    <property type="term" value="P:thiamine biosynthetic process"/>
    <property type="evidence" value="ECO:0007669"/>
    <property type="project" value="UniProtKB-KW"/>
</dbReference>
<dbReference type="UniPathway" id="UPA00060">
    <property type="reaction ID" value="UER00142"/>
</dbReference>
<feature type="binding site" evidence="1">
    <location>
        <position position="324"/>
    </location>
    <ligand>
        <name>substrate</name>
    </ligand>
</feature>
<comment type="catalytic activity">
    <reaction evidence="1">
        <text>thiamine phosphate + ATP = thiamine diphosphate + ADP</text>
        <dbReference type="Rhea" id="RHEA:15913"/>
        <dbReference type="ChEBI" id="CHEBI:30616"/>
        <dbReference type="ChEBI" id="CHEBI:37575"/>
        <dbReference type="ChEBI" id="CHEBI:58937"/>
        <dbReference type="ChEBI" id="CHEBI:456216"/>
        <dbReference type="EC" id="2.7.4.16"/>
    </reaction>
</comment>
<dbReference type="InterPro" id="IPR036676">
    <property type="entry name" value="PurM-like_C_sf"/>
</dbReference>
<feature type="binding site" evidence="1">
    <location>
        <position position="268"/>
    </location>
    <ligand>
        <name>substrate</name>
    </ligand>
</feature>
<feature type="binding site" evidence="1">
    <location>
        <position position="74"/>
    </location>
    <ligand>
        <name>Mg(2+)</name>
        <dbReference type="ChEBI" id="CHEBI:18420"/>
        <label>2</label>
    </ligand>
</feature>
<feature type="binding site" evidence="1">
    <location>
        <position position="74"/>
    </location>
    <ligand>
        <name>Mg(2+)</name>
        <dbReference type="ChEBI" id="CHEBI:18420"/>
        <label>4</label>
    </ligand>
</feature>
<dbReference type="InterPro" id="IPR036921">
    <property type="entry name" value="PurM-like_N_sf"/>
</dbReference>
<dbReference type="EC" id="2.7.4.16" evidence="1"/>
<dbReference type="InterPro" id="IPR016188">
    <property type="entry name" value="PurM-like_N"/>
</dbReference>
<dbReference type="GO" id="GO:0000287">
    <property type="term" value="F:magnesium ion binding"/>
    <property type="evidence" value="ECO:0007669"/>
    <property type="project" value="UniProtKB-UniRule"/>
</dbReference>
<dbReference type="Gene3D" id="3.30.1330.10">
    <property type="entry name" value="PurM-like, N-terminal domain"/>
    <property type="match status" value="1"/>
</dbReference>
<keyword evidence="5" id="KW-1185">Reference proteome</keyword>
<keyword evidence="1" id="KW-0067">ATP-binding</keyword>
<dbReference type="PIRSF" id="PIRSF005303">
    <property type="entry name" value="Thiam_monoph_kin"/>
    <property type="match status" value="1"/>
</dbReference>
<dbReference type="CDD" id="cd02194">
    <property type="entry name" value="ThiL"/>
    <property type="match status" value="1"/>
</dbReference>
<feature type="binding site" evidence="1">
    <location>
        <position position="74"/>
    </location>
    <ligand>
        <name>Mg(2+)</name>
        <dbReference type="ChEBI" id="CHEBI:18420"/>
        <label>3</label>
    </ligand>
</feature>
<proteinExistence type="inferred from homology"/>
<keyword evidence="1" id="KW-0479">Metal-binding</keyword>
<feature type="binding site" evidence="1">
    <location>
        <position position="220"/>
    </location>
    <ligand>
        <name>ATP</name>
        <dbReference type="ChEBI" id="CHEBI:30616"/>
    </ligand>
</feature>
<keyword evidence="1" id="KW-0547">Nucleotide-binding</keyword>
<dbReference type="SUPFAM" id="SSF56042">
    <property type="entry name" value="PurM C-terminal domain-like"/>
    <property type="match status" value="1"/>
</dbReference>
<dbReference type="Pfam" id="PF00586">
    <property type="entry name" value="AIRS"/>
    <property type="match status" value="1"/>
</dbReference>
<feature type="binding site" evidence="1">
    <location>
        <position position="105"/>
    </location>
    <ligand>
        <name>ATP</name>
        <dbReference type="ChEBI" id="CHEBI:30616"/>
    </ligand>
</feature>
<feature type="binding site" evidence="1">
    <location>
        <position position="28"/>
    </location>
    <ligand>
        <name>Mg(2+)</name>
        <dbReference type="ChEBI" id="CHEBI:18420"/>
        <label>4</label>
    </ligand>
</feature>
<dbReference type="GO" id="GO:0009030">
    <property type="term" value="F:thiamine-phosphate kinase activity"/>
    <property type="evidence" value="ECO:0007669"/>
    <property type="project" value="UniProtKB-UniRule"/>
</dbReference>
<dbReference type="OrthoDB" id="9802811at2"/>
<comment type="caution">
    <text evidence="1">Lacks conserved residue(s) required for the propagation of feature annotation.</text>
</comment>
<feature type="domain" description="PurM-like C-terminal" evidence="3">
    <location>
        <begin position="188"/>
        <end position="306"/>
    </location>
</feature>
<feature type="binding site" evidence="1">
    <location>
        <position position="218"/>
    </location>
    <ligand>
        <name>Mg(2+)</name>
        <dbReference type="ChEBI" id="CHEBI:18420"/>
        <label>3</label>
    </ligand>
</feature>
<comment type="caution">
    <text evidence="4">The sequence shown here is derived from an EMBL/GenBank/DDBJ whole genome shotgun (WGS) entry which is preliminary data.</text>
</comment>
<feature type="binding site" evidence="1">
    <location>
        <position position="123"/>
    </location>
    <ligand>
        <name>Mg(2+)</name>
        <dbReference type="ChEBI" id="CHEBI:18420"/>
        <label>1</label>
    </ligand>
</feature>
<dbReference type="RefSeq" id="WP_110939273.1">
    <property type="nucleotide sequence ID" value="NZ_NJAW01000037.1"/>
</dbReference>
<evidence type="ECO:0000313" key="5">
    <source>
        <dbReference type="Proteomes" id="UP000281498"/>
    </source>
</evidence>
<feature type="binding site" evidence="1">
    <location>
        <position position="149"/>
    </location>
    <ligand>
        <name>ATP</name>
        <dbReference type="ChEBI" id="CHEBI:30616"/>
    </ligand>
</feature>
<dbReference type="GO" id="GO:0009229">
    <property type="term" value="P:thiamine diphosphate biosynthetic process"/>
    <property type="evidence" value="ECO:0007669"/>
    <property type="project" value="UniProtKB-UniRule"/>
</dbReference>
<dbReference type="NCBIfam" id="TIGR01379">
    <property type="entry name" value="thiL"/>
    <property type="match status" value="1"/>
</dbReference>
<dbReference type="PANTHER" id="PTHR30270">
    <property type="entry name" value="THIAMINE-MONOPHOSPHATE KINASE"/>
    <property type="match status" value="1"/>
</dbReference>
<organism evidence="4 5">
    <name type="scientific">Salipaludibacillus neizhouensis</name>
    <dbReference type="NCBI Taxonomy" id="885475"/>
    <lineage>
        <taxon>Bacteria</taxon>
        <taxon>Bacillati</taxon>
        <taxon>Bacillota</taxon>
        <taxon>Bacilli</taxon>
        <taxon>Bacillales</taxon>
        <taxon>Bacillaceae</taxon>
    </lineage>
</organism>
<dbReference type="SUPFAM" id="SSF55326">
    <property type="entry name" value="PurM N-terminal domain-like"/>
    <property type="match status" value="1"/>
</dbReference>